<dbReference type="PATRIC" id="fig|60890.4.peg.3825"/>
<sequence>MLQAAMFCAAVLLLAQAAIADIAPFVGAYTGSVIVTHPDGESELRDMSVTIAEAKKGFTVKWSTVTIKGGGNRKAKTYEISFVDSDRSGIFAAAMEQNVFGHAVQMDPMKGDPYVWSRIAGDTFTVFSMFIAPNGDYEMQQYDRTLVKGGLDLKYVVHRNGEPTRMVSTFLKRQD</sequence>
<reference evidence="2 3" key="1">
    <citation type="submission" date="2016-04" db="EMBL/GenBank/DDBJ databases">
        <authorList>
            <person name="Evans L.H."/>
            <person name="Alamgir A."/>
            <person name="Owens N."/>
            <person name="Weber N.D."/>
            <person name="Virtaneva K."/>
            <person name="Barbian K."/>
            <person name="Babar A."/>
            <person name="Rosenke K."/>
        </authorList>
    </citation>
    <scope>NUCLEOTIDE SEQUENCE [LARGE SCALE GENOMIC DNA]</scope>
    <source>
        <strain evidence="2 3">JL2886</strain>
    </source>
</reference>
<feature type="chain" id="PRO_5008518194" description="DUF1579 domain-containing protein" evidence="1">
    <location>
        <begin position="21"/>
        <end position="175"/>
    </location>
</feature>
<evidence type="ECO:0000313" key="2">
    <source>
        <dbReference type="EMBL" id="ANP38790.1"/>
    </source>
</evidence>
<accession>A0A1B0ZXI3</accession>
<keyword evidence="3" id="KW-1185">Reference proteome</keyword>
<proteinExistence type="predicted"/>
<feature type="signal peptide" evidence="1">
    <location>
        <begin position="1"/>
        <end position="20"/>
    </location>
</feature>
<organism evidence="2 3">
    <name type="scientific">Phaeobacter gallaeciensis</name>
    <dbReference type="NCBI Taxonomy" id="60890"/>
    <lineage>
        <taxon>Bacteria</taxon>
        <taxon>Pseudomonadati</taxon>
        <taxon>Pseudomonadota</taxon>
        <taxon>Alphaproteobacteria</taxon>
        <taxon>Rhodobacterales</taxon>
        <taxon>Roseobacteraceae</taxon>
        <taxon>Phaeobacter</taxon>
    </lineage>
</organism>
<name>A0A1B0ZXI3_9RHOB</name>
<gene>
    <name evidence="2" type="ORF">JL2886_03922</name>
</gene>
<evidence type="ECO:0000256" key="1">
    <source>
        <dbReference type="SAM" id="SignalP"/>
    </source>
</evidence>
<evidence type="ECO:0008006" key="4">
    <source>
        <dbReference type="Google" id="ProtNLM"/>
    </source>
</evidence>
<dbReference type="AlphaFoldDB" id="A0A1B0ZXI3"/>
<evidence type="ECO:0000313" key="3">
    <source>
        <dbReference type="Proteomes" id="UP000092565"/>
    </source>
</evidence>
<dbReference type="EMBL" id="CP015124">
    <property type="protein sequence ID" value="ANP38790.1"/>
    <property type="molecule type" value="Genomic_DNA"/>
</dbReference>
<keyword evidence="1" id="KW-0732">Signal</keyword>
<protein>
    <recommendedName>
        <fullName evidence="4">DUF1579 domain-containing protein</fullName>
    </recommendedName>
</protein>
<dbReference type="Proteomes" id="UP000092565">
    <property type="component" value="Chromosome"/>
</dbReference>